<dbReference type="AlphaFoldDB" id="A0A5C7J2M8"/>
<evidence type="ECO:0000313" key="3">
    <source>
        <dbReference type="Proteomes" id="UP000321026"/>
    </source>
</evidence>
<name>A0A5C7J2M8_9BACT</name>
<feature type="compositionally biased region" description="Low complexity" evidence="1">
    <location>
        <begin position="17"/>
        <end position="35"/>
    </location>
</feature>
<reference evidence="2 3" key="1">
    <citation type="submission" date="2018-09" db="EMBL/GenBank/DDBJ databases">
        <title>Metagenome Assembled Genomes from an Advanced Water Purification Facility.</title>
        <authorList>
            <person name="Stamps B.W."/>
            <person name="Spear J.R."/>
        </authorList>
    </citation>
    <scope>NUCLEOTIDE SEQUENCE [LARGE SCALE GENOMIC DNA]</scope>
    <source>
        <strain evidence="2">Bin_63_2</strain>
    </source>
</reference>
<comment type="caution">
    <text evidence="2">The sequence shown here is derived from an EMBL/GenBank/DDBJ whole genome shotgun (WGS) entry which is preliminary data.</text>
</comment>
<accession>A0A5C7J2M8</accession>
<gene>
    <name evidence="2" type="ORF">E6Q11_06795</name>
</gene>
<feature type="region of interest" description="Disordered" evidence="1">
    <location>
        <begin position="1"/>
        <end position="35"/>
    </location>
</feature>
<dbReference type="EMBL" id="SSDS01000109">
    <property type="protein sequence ID" value="TXG75760.1"/>
    <property type="molecule type" value="Genomic_DNA"/>
</dbReference>
<evidence type="ECO:0000313" key="2">
    <source>
        <dbReference type="EMBL" id="TXG75760.1"/>
    </source>
</evidence>
<feature type="region of interest" description="Disordered" evidence="1">
    <location>
        <begin position="90"/>
        <end position="117"/>
    </location>
</feature>
<sequence>MTDSRLPRPKNFVSVSGRKAAAKAKAGTRPPRAALPATARALAKTWRALTPAEQQAHMAELKQSDKELYTLVADLLKRYAAAAAGAGALGIGTSAAPDHKKAEADCFRSRANFSRDR</sequence>
<organism evidence="2 3">
    <name type="scientific">Candidatus Dojkabacteria bacterium</name>
    <dbReference type="NCBI Taxonomy" id="2099670"/>
    <lineage>
        <taxon>Bacteria</taxon>
        <taxon>Candidatus Dojkabacteria</taxon>
    </lineage>
</organism>
<dbReference type="Proteomes" id="UP000321026">
    <property type="component" value="Unassembled WGS sequence"/>
</dbReference>
<evidence type="ECO:0000256" key="1">
    <source>
        <dbReference type="SAM" id="MobiDB-lite"/>
    </source>
</evidence>
<proteinExistence type="predicted"/>
<protein>
    <submittedName>
        <fullName evidence="2">Uncharacterized protein</fullName>
    </submittedName>
</protein>
<feature type="compositionally biased region" description="Basic and acidic residues" evidence="1">
    <location>
        <begin position="97"/>
        <end position="117"/>
    </location>
</feature>